<dbReference type="Proteomes" id="UP001469365">
    <property type="component" value="Unassembled WGS sequence"/>
</dbReference>
<comment type="caution">
    <text evidence="6">The sequence shown here is derived from an EMBL/GenBank/DDBJ whole genome shotgun (WGS) entry which is preliminary data.</text>
</comment>
<comment type="subunit">
    <text evidence="2">Heterodimer of SbcC and SbcD.</text>
</comment>
<comment type="similarity">
    <text evidence="1">Belongs to the SMC family. SbcC subfamily.</text>
</comment>
<organism evidence="6 7">
    <name type="scientific">Paenibacillus filicis</name>
    <dbReference type="NCBI Taxonomy" id="669464"/>
    <lineage>
        <taxon>Bacteria</taxon>
        <taxon>Bacillati</taxon>
        <taxon>Bacillota</taxon>
        <taxon>Bacilli</taxon>
        <taxon>Bacillales</taxon>
        <taxon>Paenibacillaceae</taxon>
        <taxon>Paenibacillus</taxon>
    </lineage>
</organism>
<dbReference type="SUPFAM" id="SSF52540">
    <property type="entry name" value="P-loop containing nucleoside triphosphate hydrolases"/>
    <property type="match status" value="1"/>
</dbReference>
<protein>
    <recommendedName>
        <fullName evidence="3">Nuclease SbcCD subunit C</fullName>
    </recommendedName>
</protein>
<dbReference type="PANTHER" id="PTHR32114">
    <property type="entry name" value="ABC TRANSPORTER ABCH.3"/>
    <property type="match status" value="1"/>
</dbReference>
<keyword evidence="4" id="KW-0175">Coiled coil</keyword>
<feature type="domain" description="Rad50/SbcC-type AAA" evidence="5">
    <location>
        <begin position="31"/>
        <end position="317"/>
    </location>
</feature>
<dbReference type="InterPro" id="IPR038729">
    <property type="entry name" value="Rad50/SbcC_AAA"/>
</dbReference>
<sequence>MSYMWYFLVDEYYPKMGLNFMNNIYLPELHKIEIKDFSLYKKDIAFDFVHGINLIIGGNGLGKTTFIYLIKYGLIGLYKKGLDVRTYKSEKRLARQQYSMDYFKNRMVGDYDRNSNAEVKLTFSINTTQFEIIRGLHEITLKSVKVLENGESYYLDGEVIRQDKFERLNENEKDRYLQGQYENMVAKLSNINDFNDLIFFVNQILFFDEDRRTIMWEPLIQERLSSKYFNDPELDELFQESKRQAKYHDSIARHKSEDMRAISKIIKKIENEPGDTEVNAINEINKLRKNLELQTDKLNDTQKERKNLETKLSVFYNERNNLNRKAKELEQTIRDEEAQIYQKIWGTLNPKYNIYLDNIKDLHSCPMCNQQIESHKYGSLTANPDHCFLCQESLTVETDTPEHIVGLKNKLDEILVLNQGHEKEIYNIENEMKKLDQIYNKFKREVFDLQSRLRDFEHDLYSNKEKSNESFTYTAMMTEIEELEREKQLNLELSEKFNKDADNIINKIEGNLIKITKELSAIFSDFAGDFLGMDCKLTFENFLKDDVKMYTPVIKGKPRTDPLELSESQRFFTDQAFRMSLLRHFYTTPSFFVCETPDSSLDISYEANAAEIFLKYLQKPNTLIITSNLNNSEFMDLIIDKADKLSFLNLLEFGRTSPIQQRSERLTSISKRIEEKVNAKRFA</sequence>
<evidence type="ECO:0000313" key="6">
    <source>
        <dbReference type="EMBL" id="MEK8127861.1"/>
    </source>
</evidence>
<dbReference type="Gene3D" id="3.40.50.300">
    <property type="entry name" value="P-loop containing nucleotide triphosphate hydrolases"/>
    <property type="match status" value="2"/>
</dbReference>
<dbReference type="InterPro" id="IPR027417">
    <property type="entry name" value="P-loop_NTPase"/>
</dbReference>
<dbReference type="PANTHER" id="PTHR32114:SF2">
    <property type="entry name" value="ABC TRANSPORTER ABCH.3"/>
    <property type="match status" value="1"/>
</dbReference>
<dbReference type="EMBL" id="JBBPCC010000004">
    <property type="protein sequence ID" value="MEK8127861.1"/>
    <property type="molecule type" value="Genomic_DNA"/>
</dbReference>
<keyword evidence="7" id="KW-1185">Reference proteome</keyword>
<accession>A0ABU9DHW4</accession>
<gene>
    <name evidence="6" type="ORF">WMW72_08120</name>
</gene>
<reference evidence="6 7" key="1">
    <citation type="submission" date="2024-04" db="EMBL/GenBank/DDBJ databases">
        <title>draft genome sequnece of Paenibacillus filicis.</title>
        <authorList>
            <person name="Kim D.-U."/>
        </authorList>
    </citation>
    <scope>NUCLEOTIDE SEQUENCE [LARGE SCALE GENOMIC DNA]</scope>
    <source>
        <strain evidence="6 7">KACC14197</strain>
    </source>
</reference>
<evidence type="ECO:0000256" key="4">
    <source>
        <dbReference type="SAM" id="Coils"/>
    </source>
</evidence>
<dbReference type="Pfam" id="PF13476">
    <property type="entry name" value="AAA_23"/>
    <property type="match status" value="1"/>
</dbReference>
<feature type="coiled-coil region" evidence="4">
    <location>
        <begin position="418"/>
        <end position="445"/>
    </location>
</feature>
<dbReference type="RefSeq" id="WP_341414928.1">
    <property type="nucleotide sequence ID" value="NZ_JBBPCC010000004.1"/>
</dbReference>
<feature type="coiled-coil region" evidence="4">
    <location>
        <begin position="277"/>
        <end position="339"/>
    </location>
</feature>
<evidence type="ECO:0000256" key="1">
    <source>
        <dbReference type="ARBA" id="ARBA00006930"/>
    </source>
</evidence>
<name>A0ABU9DHW4_9BACL</name>
<proteinExistence type="inferred from homology"/>
<evidence type="ECO:0000256" key="2">
    <source>
        <dbReference type="ARBA" id="ARBA00011322"/>
    </source>
</evidence>
<evidence type="ECO:0000313" key="7">
    <source>
        <dbReference type="Proteomes" id="UP001469365"/>
    </source>
</evidence>
<evidence type="ECO:0000256" key="3">
    <source>
        <dbReference type="ARBA" id="ARBA00013368"/>
    </source>
</evidence>
<evidence type="ECO:0000259" key="5">
    <source>
        <dbReference type="Pfam" id="PF13476"/>
    </source>
</evidence>